<sequence>MSTEELHEEVVEALDEEFLSADVDTTCTICQAEFLDAEDLNVHLHQIHNITSAGSKLCWFCSYYYSDLIDFAEHFRDKHLTNLFYCVHCLRAFTDEDLHRGHEKKHKRGYKSAYCCSQCSEKFSDLHNLRKHDIVHHNNNDDGIVMQPHLPYLSAILNVKAETVLVSLRTDTVYICVACSYSTGSVLQFIKHSATSKCKTLVCEKCSNVYKRRSSMRQHIHKICGKRNVYKNIECPDCNVIFNTHEFKNHKKTCKVIKCYTCNIQYNTMYELSEHQSQEHPLSVELKACTFCWKQCVGSVALQKHIDRSHKPYLHLYKYMCVYCKTPYKHPQKLFGHFFTKHKDIEPYTCNICNKTFRLRKRFTLHIKLEHKSEGYVQFDENYHVYFSDKKSENGFIPKSLFVDTEKKEPVPNTGEDSNMSLLNMNSEISVTETEGNQTELEAPPKPSLKRKRGPKKRKKETDETITIESSDDETLLVVKKRSLKQLKQSPQLTKFSSRWSKKQQMNNRKRFTCKICNKYCYTFQNYNHHMSLHSKSDFKSCIKCSKVFKSKEKLNQHIAMQHSSSKLTDTLKYMLEKRKKGESITDDLPMSEKFRRTIKKVECEEAQTSAKIKEIDNRLSVQKFIENFTPEAENKADIIINNVVTFKAVYGLPKEPKIKMTKFEPKPTQTSTKLSMPVKFKPGPCEKAPASIKLVQPVPIIHDDSQDHDYQSYDDNNYNFMDRNDSIPEVAEEVMLEGTEEAPKSSYIPHKIVIPMLPAEYKDLRIAHLLPQAPYYKIVKVNEVLNKQNENVRPENPKRPDIKLPDGTKLVNTNPLAHLLGKTPIEKVLEPLKNKYYKSKVRDFQGMLAEALSNLERPAPKKKREKDESLEVE</sequence>
<protein>
    <submittedName>
        <fullName evidence="1">Uncharacterized protein</fullName>
    </submittedName>
</protein>
<comment type="caution">
    <text evidence="1">The sequence shown here is derived from an EMBL/GenBank/DDBJ whole genome shotgun (WGS) entry which is preliminary data.</text>
</comment>
<evidence type="ECO:0000313" key="1">
    <source>
        <dbReference type="EMBL" id="KAJ8704848.1"/>
    </source>
</evidence>
<accession>A0ACC2PZJ0</accession>
<reference evidence="1" key="1">
    <citation type="submission" date="2023-03" db="EMBL/GenBank/DDBJ databases">
        <title>Chromosome-level genomes of two armyworms, Mythimna separata and Mythimna loreyi, provide insights into the biosynthesis and reception of sex pheromones.</title>
        <authorList>
            <person name="Zhao H."/>
        </authorList>
    </citation>
    <scope>NUCLEOTIDE SEQUENCE</scope>
    <source>
        <strain evidence="1">BeijingLab</strain>
    </source>
</reference>
<proteinExistence type="predicted"/>
<keyword evidence="2" id="KW-1185">Reference proteome</keyword>
<gene>
    <name evidence="1" type="ORF">PYW08_012168</name>
</gene>
<evidence type="ECO:0000313" key="2">
    <source>
        <dbReference type="Proteomes" id="UP001231649"/>
    </source>
</evidence>
<dbReference type="Proteomes" id="UP001231649">
    <property type="component" value="Chromosome 30"/>
</dbReference>
<name>A0ACC2PZJ0_9NEOP</name>
<dbReference type="EMBL" id="CM056806">
    <property type="protein sequence ID" value="KAJ8704848.1"/>
    <property type="molecule type" value="Genomic_DNA"/>
</dbReference>
<organism evidence="1 2">
    <name type="scientific">Mythimna loreyi</name>
    <dbReference type="NCBI Taxonomy" id="667449"/>
    <lineage>
        <taxon>Eukaryota</taxon>
        <taxon>Metazoa</taxon>
        <taxon>Ecdysozoa</taxon>
        <taxon>Arthropoda</taxon>
        <taxon>Hexapoda</taxon>
        <taxon>Insecta</taxon>
        <taxon>Pterygota</taxon>
        <taxon>Neoptera</taxon>
        <taxon>Endopterygota</taxon>
        <taxon>Lepidoptera</taxon>
        <taxon>Glossata</taxon>
        <taxon>Ditrysia</taxon>
        <taxon>Noctuoidea</taxon>
        <taxon>Noctuidae</taxon>
        <taxon>Noctuinae</taxon>
        <taxon>Hadenini</taxon>
        <taxon>Mythimna</taxon>
    </lineage>
</organism>